<evidence type="ECO:0000259" key="1">
    <source>
        <dbReference type="Pfam" id="PF12937"/>
    </source>
</evidence>
<keyword evidence="3" id="KW-1185">Reference proteome</keyword>
<dbReference type="Gene3D" id="3.80.10.10">
    <property type="entry name" value="Ribonuclease Inhibitor"/>
    <property type="match status" value="1"/>
</dbReference>
<evidence type="ECO:0000313" key="2">
    <source>
        <dbReference type="EMBL" id="KAF9147259.1"/>
    </source>
</evidence>
<dbReference type="Proteomes" id="UP000748756">
    <property type="component" value="Unassembled WGS sequence"/>
</dbReference>
<accession>A0A9P5RWK8</accession>
<dbReference type="InterPro" id="IPR032675">
    <property type="entry name" value="LRR_dom_sf"/>
</dbReference>
<name>A0A9P5RWK8_9FUNG</name>
<dbReference type="Pfam" id="PF12937">
    <property type="entry name" value="F-box-like"/>
    <property type="match status" value="1"/>
</dbReference>
<proteinExistence type="predicted"/>
<dbReference type="InterPro" id="IPR036047">
    <property type="entry name" value="F-box-like_dom_sf"/>
</dbReference>
<reference evidence="2" key="1">
    <citation type="journal article" date="2020" name="Fungal Divers.">
        <title>Resolving the Mortierellaceae phylogeny through synthesis of multi-gene phylogenetics and phylogenomics.</title>
        <authorList>
            <person name="Vandepol N."/>
            <person name="Liber J."/>
            <person name="Desiro A."/>
            <person name="Na H."/>
            <person name="Kennedy M."/>
            <person name="Barry K."/>
            <person name="Grigoriev I.V."/>
            <person name="Miller A.N."/>
            <person name="O'Donnell K."/>
            <person name="Stajich J.E."/>
            <person name="Bonito G."/>
        </authorList>
    </citation>
    <scope>NUCLEOTIDE SEQUENCE</scope>
    <source>
        <strain evidence="2">NRRL 6426</strain>
    </source>
</reference>
<evidence type="ECO:0000313" key="3">
    <source>
        <dbReference type="Proteomes" id="UP000748756"/>
    </source>
</evidence>
<dbReference type="SUPFAM" id="SSF81383">
    <property type="entry name" value="F-box domain"/>
    <property type="match status" value="1"/>
</dbReference>
<protein>
    <recommendedName>
        <fullName evidence="1">F-box domain-containing protein</fullName>
    </recommendedName>
</protein>
<dbReference type="InterPro" id="IPR001810">
    <property type="entry name" value="F-box_dom"/>
</dbReference>
<sequence length="178" mass="20362">MTEPACFASLPQELQYIIASYLTQHNLTYCIAVCQCWNAVFAPLIWKHVEFLNHPPPTFPLLTSIVISNVDDDDLIAQLIERCDNTNRHSGLRRVIIHANSDIIEFRPKSAKALLKHAPMLEIVRTKGIPHFKSKDIHRLLCAAPNLKELYVVEEFRNWDDGGGRMYAQDIVNDPEEN</sequence>
<gene>
    <name evidence="2" type="ORF">BG015_011130</name>
</gene>
<organism evidence="2 3">
    <name type="scientific">Linnemannia schmuckeri</name>
    <dbReference type="NCBI Taxonomy" id="64567"/>
    <lineage>
        <taxon>Eukaryota</taxon>
        <taxon>Fungi</taxon>
        <taxon>Fungi incertae sedis</taxon>
        <taxon>Mucoromycota</taxon>
        <taxon>Mortierellomycotina</taxon>
        <taxon>Mortierellomycetes</taxon>
        <taxon>Mortierellales</taxon>
        <taxon>Mortierellaceae</taxon>
        <taxon>Linnemannia</taxon>
    </lineage>
</organism>
<feature type="domain" description="F-box" evidence="1">
    <location>
        <begin position="7"/>
        <end position="49"/>
    </location>
</feature>
<dbReference type="AlphaFoldDB" id="A0A9P5RWK8"/>
<dbReference type="EMBL" id="JAAAUQ010000840">
    <property type="protein sequence ID" value="KAF9147259.1"/>
    <property type="molecule type" value="Genomic_DNA"/>
</dbReference>
<comment type="caution">
    <text evidence="2">The sequence shown here is derived from an EMBL/GenBank/DDBJ whole genome shotgun (WGS) entry which is preliminary data.</text>
</comment>